<gene>
    <name evidence="2" type="ORF">OCTVUL_1B031529</name>
</gene>
<evidence type="ECO:0000313" key="2">
    <source>
        <dbReference type="EMBL" id="CAI9731100.1"/>
    </source>
</evidence>
<feature type="compositionally biased region" description="Acidic residues" evidence="1">
    <location>
        <begin position="21"/>
        <end position="32"/>
    </location>
</feature>
<keyword evidence="3" id="KW-1185">Reference proteome</keyword>
<feature type="compositionally biased region" description="Acidic residues" evidence="1">
    <location>
        <begin position="42"/>
        <end position="56"/>
    </location>
</feature>
<reference evidence="2" key="1">
    <citation type="submission" date="2023-08" db="EMBL/GenBank/DDBJ databases">
        <authorList>
            <person name="Alioto T."/>
            <person name="Alioto T."/>
            <person name="Gomez Garrido J."/>
        </authorList>
    </citation>
    <scope>NUCLEOTIDE SEQUENCE</scope>
</reference>
<organism evidence="2 3">
    <name type="scientific">Octopus vulgaris</name>
    <name type="common">Common octopus</name>
    <dbReference type="NCBI Taxonomy" id="6645"/>
    <lineage>
        <taxon>Eukaryota</taxon>
        <taxon>Metazoa</taxon>
        <taxon>Spiralia</taxon>
        <taxon>Lophotrochozoa</taxon>
        <taxon>Mollusca</taxon>
        <taxon>Cephalopoda</taxon>
        <taxon>Coleoidea</taxon>
        <taxon>Octopodiformes</taxon>
        <taxon>Octopoda</taxon>
        <taxon>Incirrata</taxon>
        <taxon>Octopodidae</taxon>
        <taxon>Octopus</taxon>
    </lineage>
</organism>
<protein>
    <submittedName>
        <fullName evidence="2">Uncharacterized protein</fullName>
    </submittedName>
</protein>
<evidence type="ECO:0000256" key="1">
    <source>
        <dbReference type="SAM" id="MobiDB-lite"/>
    </source>
</evidence>
<name>A0AA36BB00_OCTVU</name>
<proteinExistence type="predicted"/>
<accession>A0AA36BB00</accession>
<dbReference type="EMBL" id="OX597825">
    <property type="protein sequence ID" value="CAI9731100.1"/>
    <property type="molecule type" value="Genomic_DNA"/>
</dbReference>
<sequence>MDKLRLMVLRELGIEKSGSYLDEESDDEESEGEEKSIAHEETTDEEEMTDEEEGNEADGKLQTSPDDTVEETDEANDEDEQRSTRNLEK</sequence>
<feature type="compositionally biased region" description="Acidic residues" evidence="1">
    <location>
        <begin position="67"/>
        <end position="80"/>
    </location>
</feature>
<dbReference type="AlphaFoldDB" id="A0AA36BB00"/>
<evidence type="ECO:0000313" key="3">
    <source>
        <dbReference type="Proteomes" id="UP001162480"/>
    </source>
</evidence>
<dbReference type="Proteomes" id="UP001162480">
    <property type="component" value="Chromosome 12"/>
</dbReference>
<feature type="region of interest" description="Disordered" evidence="1">
    <location>
        <begin position="12"/>
        <end position="89"/>
    </location>
</feature>